<dbReference type="PANTHER" id="PTHR45792">
    <property type="entry name" value="DIACYLGLYCEROL LIPASE HOMOLOG-RELATED"/>
    <property type="match status" value="1"/>
</dbReference>
<dbReference type="GO" id="GO:0005737">
    <property type="term" value="C:cytoplasm"/>
    <property type="evidence" value="ECO:0007669"/>
    <property type="project" value="TreeGrafter"/>
</dbReference>
<evidence type="ECO:0000256" key="1">
    <source>
        <dbReference type="ARBA" id="ARBA00022801"/>
    </source>
</evidence>
<feature type="transmembrane region" description="Helical" evidence="5">
    <location>
        <begin position="185"/>
        <end position="205"/>
    </location>
</feature>
<dbReference type="GO" id="GO:0004806">
    <property type="term" value="F:triacylglycerol lipase activity"/>
    <property type="evidence" value="ECO:0007669"/>
    <property type="project" value="TreeGrafter"/>
</dbReference>
<name>A0A7R9B654_TIMSH</name>
<evidence type="ECO:0000256" key="3">
    <source>
        <dbReference type="ARBA" id="ARBA00023098"/>
    </source>
</evidence>
<dbReference type="EMBL" id="OC008051">
    <property type="protein sequence ID" value="CAD7266964.1"/>
    <property type="molecule type" value="Genomic_DNA"/>
</dbReference>
<reference evidence="6" key="1">
    <citation type="submission" date="2020-11" db="EMBL/GenBank/DDBJ databases">
        <authorList>
            <person name="Tran Van P."/>
        </authorList>
    </citation>
    <scope>NUCLEOTIDE SEQUENCE</scope>
</reference>
<feature type="transmembrane region" description="Helical" evidence="5">
    <location>
        <begin position="268"/>
        <end position="286"/>
    </location>
</feature>
<keyword evidence="2" id="KW-0442">Lipid degradation</keyword>
<dbReference type="GO" id="GO:0019369">
    <property type="term" value="P:arachidonate metabolic process"/>
    <property type="evidence" value="ECO:0007669"/>
    <property type="project" value="TreeGrafter"/>
</dbReference>
<evidence type="ECO:0000256" key="4">
    <source>
        <dbReference type="SAM" id="MobiDB-lite"/>
    </source>
</evidence>
<feature type="transmembrane region" description="Helical" evidence="5">
    <location>
        <begin position="465"/>
        <end position="485"/>
    </location>
</feature>
<feature type="transmembrane region" description="Helical" evidence="5">
    <location>
        <begin position="156"/>
        <end position="173"/>
    </location>
</feature>
<accession>A0A7R9B654</accession>
<keyword evidence="3" id="KW-0443">Lipid metabolism</keyword>
<feature type="region of interest" description="Disordered" evidence="4">
    <location>
        <begin position="794"/>
        <end position="817"/>
    </location>
</feature>
<evidence type="ECO:0000256" key="5">
    <source>
        <dbReference type="SAM" id="Phobius"/>
    </source>
</evidence>
<gene>
    <name evidence="6" type="ORF">TSIB3V08_LOCUS10978</name>
</gene>
<sequence>MYLVERGTCRLSDFSAGSGWLLLMTLSFLASSKSLSGLSASCNVYIAEPGSWEMHLSLHVWSFRGGGGFGADSRPICAFGLASVFDLICEESVRRGHWPTPSSLEVCVATLAPVCRPDKTRIDIVVIAPGNGIHWARSPDASGKAPHILKYDIKKLIRLVLVSLVCAHFYGYTWDCTKGGDLVRIYLAGVVALLGTIIGVLVPLVNRSAQGSIMDTNQRKCVPALVAVKIFLILPEIAWNVLGTLWMFGDVVECGSENFTVIVVEGLVLFNWVLLGLSIFGLAMVFDPLGSVQLNEEEAHHRKVTGLWMWRFQWAFCWVRKDKLYKEAFQHMSSDVLDSPPLLGSESVVGRLVRWGSVGLPVPSHFLFLGYKKVQIWVLQSEVMLCGCPSGNPAPLVPSCPQRSHQCWSESSSVSSVMSSAVTPMLVKSSSVSSVMSSAVTPMLVKSSSVSSVMSSAVTPMLVNATSMISGLCSSLACVSILFELHIKTRSMYFVTVMFVLVTVGREVFSHSLWQYHEFFSFIGRLCESSEKDCASVLDGRHLQTSVQSHIADILGYVPNDPQTHGLYETTPFHPTLGGFVVGTRIKFLVICHRDLSCTHRLSILSSQTLFRYSRTNSQTAWTLQLQLALSTGFLEIFQAFLSQFFSQRLQHKSLSNLSGGNEVEDVRETKGIVRVEDDVLHDQVATVTPTAPPHMRRTKSDRELLHPWWSSILVYCHERPGLFSALFRSTDLSPSDFIAGFILLRVKQKRDVREYRRQQLLAERPDNTLNVRISNFTTHCHIFTHADKSTQEIAGSGVTSPHTAISSSTLTSPHRR</sequence>
<keyword evidence="5" id="KW-1133">Transmembrane helix</keyword>
<dbReference type="GO" id="GO:0022008">
    <property type="term" value="P:neurogenesis"/>
    <property type="evidence" value="ECO:0007669"/>
    <property type="project" value="TreeGrafter"/>
</dbReference>
<dbReference type="PANTHER" id="PTHR45792:SF2">
    <property type="entry name" value="DIACYLGLYCEROL LIPASE-BETA"/>
    <property type="match status" value="1"/>
</dbReference>
<evidence type="ECO:0000256" key="2">
    <source>
        <dbReference type="ARBA" id="ARBA00022963"/>
    </source>
</evidence>
<proteinExistence type="predicted"/>
<organism evidence="6">
    <name type="scientific">Timema shepardi</name>
    <name type="common">Walking stick</name>
    <dbReference type="NCBI Taxonomy" id="629360"/>
    <lineage>
        <taxon>Eukaryota</taxon>
        <taxon>Metazoa</taxon>
        <taxon>Ecdysozoa</taxon>
        <taxon>Arthropoda</taxon>
        <taxon>Hexapoda</taxon>
        <taxon>Insecta</taxon>
        <taxon>Pterygota</taxon>
        <taxon>Neoptera</taxon>
        <taxon>Polyneoptera</taxon>
        <taxon>Phasmatodea</taxon>
        <taxon>Timematodea</taxon>
        <taxon>Timematoidea</taxon>
        <taxon>Timematidae</taxon>
        <taxon>Timema</taxon>
    </lineage>
</organism>
<feature type="transmembrane region" description="Helical" evidence="5">
    <location>
        <begin position="226"/>
        <end position="248"/>
    </location>
</feature>
<dbReference type="GO" id="GO:0046340">
    <property type="term" value="P:diacylglycerol catabolic process"/>
    <property type="evidence" value="ECO:0007669"/>
    <property type="project" value="TreeGrafter"/>
</dbReference>
<evidence type="ECO:0000313" key="6">
    <source>
        <dbReference type="EMBL" id="CAD7266964.1"/>
    </source>
</evidence>
<keyword evidence="5" id="KW-0472">Membrane</keyword>
<dbReference type="AlphaFoldDB" id="A0A7R9B654"/>
<dbReference type="GO" id="GO:0005886">
    <property type="term" value="C:plasma membrane"/>
    <property type="evidence" value="ECO:0007669"/>
    <property type="project" value="TreeGrafter"/>
</dbReference>
<dbReference type="InterPro" id="IPR052214">
    <property type="entry name" value="DAG_Lipase-Related"/>
</dbReference>
<keyword evidence="1" id="KW-0378">Hydrolase</keyword>
<protein>
    <submittedName>
        <fullName evidence="6">Uncharacterized protein</fullName>
    </submittedName>
</protein>
<keyword evidence="5" id="KW-0812">Transmembrane</keyword>